<organism evidence="3 4">
    <name type="scientific">Ilyomonas limi</name>
    <dbReference type="NCBI Taxonomy" id="2575867"/>
    <lineage>
        <taxon>Bacteria</taxon>
        <taxon>Pseudomonadati</taxon>
        <taxon>Bacteroidota</taxon>
        <taxon>Chitinophagia</taxon>
        <taxon>Chitinophagales</taxon>
        <taxon>Chitinophagaceae</taxon>
        <taxon>Ilyomonas</taxon>
    </lineage>
</organism>
<dbReference type="InterPro" id="IPR013517">
    <property type="entry name" value="FG-GAP"/>
</dbReference>
<gene>
    <name evidence="3" type="ORF">FC093_05535</name>
</gene>
<evidence type="ECO:0000313" key="3">
    <source>
        <dbReference type="EMBL" id="TKK70211.1"/>
    </source>
</evidence>
<evidence type="ECO:0000256" key="1">
    <source>
        <dbReference type="ARBA" id="ARBA00022729"/>
    </source>
</evidence>
<reference evidence="3 4" key="1">
    <citation type="submission" date="2019-05" db="EMBL/GenBank/DDBJ databases">
        <title>Panacibacter sp. strain 17mud1-8 Genome sequencing and assembly.</title>
        <authorList>
            <person name="Chhetri G."/>
        </authorList>
    </citation>
    <scope>NUCLEOTIDE SEQUENCE [LARGE SCALE GENOMIC DNA]</scope>
    <source>
        <strain evidence="3 4">17mud1-8</strain>
    </source>
</reference>
<dbReference type="SUPFAM" id="SSF69318">
    <property type="entry name" value="Integrin alpha N-terminal domain"/>
    <property type="match status" value="3"/>
</dbReference>
<dbReference type="Pfam" id="PF13517">
    <property type="entry name" value="FG-GAP_3"/>
    <property type="match status" value="4"/>
</dbReference>
<comment type="caution">
    <text evidence="3">The sequence shown here is derived from an EMBL/GenBank/DDBJ whole genome shotgun (WGS) entry which is preliminary data.</text>
</comment>
<dbReference type="RefSeq" id="WP_137260756.1">
    <property type="nucleotide sequence ID" value="NZ_SZQL01000003.1"/>
</dbReference>
<keyword evidence="4" id="KW-1185">Reference proteome</keyword>
<evidence type="ECO:0000259" key="2">
    <source>
        <dbReference type="Pfam" id="PF07593"/>
    </source>
</evidence>
<dbReference type="EMBL" id="SZQL01000003">
    <property type="protein sequence ID" value="TKK70211.1"/>
    <property type="molecule type" value="Genomic_DNA"/>
</dbReference>
<dbReference type="Pfam" id="PF07593">
    <property type="entry name" value="UnbV_ASPIC"/>
    <property type="match status" value="1"/>
</dbReference>
<dbReference type="OrthoDB" id="600363at2"/>
<sequence>MLRYSILRSCLLLLLSLFFLTGKTQSSNTLFRLLPSSQTGIDFKNILTESDTLNILNQANIYNGGGVGIGDFNSDGLMDVYMAGNMVSNKLYLNKGAMQFKDVTDAAGVNGDGRWGTGVAVVDINADGLPDIYVSCSFRNDPNLRTNLLYINQGVNKNGVPAFKESAAAYGLADTGFSTQAYFFDYDKDGDLDMYQVTNELYDPKTPIKFRPKVKDGSAKNTDRLYRNNGDGTFTNVSKQAGITIEGWGHAACITDINMDGWPDVYVANDFVSNDLCFINNHDGTFTDRLDDYFKHTGWNAMGTDAVDINNDGYIDFISLEMLPEDNLRKKRMLSGNEYYNYTNSAKYGYEHQYVRNVLQLNSGTTPLGHPVFKDIGFMAGVYQTDWSWCPLVADFDNDGLRDMIITNGLPRDVTDLDYVEYNNGQGGSGGLYTLAMTDSLPVVKLPNYAFKNNGDLTFKNTSKDWGLDLPSFSNGAAYADLDNDGDLDVVINNINGNAFVYENTLNGAGQKNAAHILTVAFKGEGKNTAGIGATVRMYYGKGLQQVYEHHPTRGYLSTDDPRAHFGLGTVTRIDSLRVQWPDGKEQLLTNINTGQTITLSYKDAGNGIVEHAPTPLFINAAASYGIQFKPKERDFVDYNIQATLPHKLSQYGPGIAVGDIDGNGFDDFYIGGTSGTPGVFFMQNAAGKFTLDSSRFTQKDDPLYEDMGVLFFDADNDGDLDLYLVSGSYEIPPNDPISQDRLYINDGKGIFSKSTDALPSERVNGSCVRAADFDGDGDLDLFVGGRVVSGAYPGTPQSFIWRNDGGKFTNITAQYCPQLQHSGMITDALWSDFDNDGKVDLVLTGEWMPITFLKNTGSSFADVSTSTGILDHFGWWNSLAAGDFDNDGDIDYIAGNLGLNTNYKATPDEPMTILAKDLDKNGSLDPMVFCYMKAVDGTMKAFPMSTKDDLVAQMVSIRKKYPTFKSYGLATMDDLWAKPDREGAIMMQANDMATSYIENLGNGQFKIKPLPLAAQEAPVYGMISRDIDGDGNLDVLMVGNDYSMDPYSGRHDALMGLCMKGDSKGNFTPMTVAQSGFFVNGDAKGLAVIHTAKKEDIIVATQNADSLVVFKHNDALDDENLRWVTLKPDDAFAEITLKNGGKRKMEFYYGSTYLSQSSRIIPVDKNIATITITNYKGVKREVL</sequence>
<protein>
    <submittedName>
        <fullName evidence="3">RNA-binding protein</fullName>
    </submittedName>
</protein>
<dbReference type="InterPro" id="IPR011519">
    <property type="entry name" value="UnbV_ASPIC"/>
</dbReference>
<evidence type="ECO:0000313" key="4">
    <source>
        <dbReference type="Proteomes" id="UP000305848"/>
    </source>
</evidence>
<dbReference type="InterPro" id="IPR028994">
    <property type="entry name" value="Integrin_alpha_N"/>
</dbReference>
<dbReference type="Proteomes" id="UP000305848">
    <property type="component" value="Unassembled WGS sequence"/>
</dbReference>
<dbReference type="AlphaFoldDB" id="A0A4U3L4U3"/>
<feature type="domain" description="ASPIC/UnbV" evidence="2">
    <location>
        <begin position="531"/>
        <end position="599"/>
    </location>
</feature>
<dbReference type="PANTHER" id="PTHR16026">
    <property type="entry name" value="CARTILAGE ACIDIC PROTEIN 1"/>
    <property type="match status" value="1"/>
</dbReference>
<name>A0A4U3L4U3_9BACT</name>
<dbReference type="InterPro" id="IPR027039">
    <property type="entry name" value="Crtac1"/>
</dbReference>
<proteinExistence type="predicted"/>
<keyword evidence="1" id="KW-0732">Signal</keyword>
<accession>A0A4U3L4U3</accession>
<dbReference type="Gene3D" id="2.130.10.130">
    <property type="entry name" value="Integrin alpha, N-terminal"/>
    <property type="match status" value="3"/>
</dbReference>
<dbReference type="PANTHER" id="PTHR16026:SF0">
    <property type="entry name" value="CARTILAGE ACIDIC PROTEIN 1"/>
    <property type="match status" value="1"/>
</dbReference>